<dbReference type="EMBL" id="ANFO01000881">
    <property type="protein sequence ID" value="KGQ06046.1"/>
    <property type="molecule type" value="Genomic_DNA"/>
</dbReference>
<keyword evidence="2" id="KW-0843">Virulence</keyword>
<proteinExistence type="predicted"/>
<feature type="domain" description="VENN motif-containing" evidence="3">
    <location>
        <begin position="16"/>
        <end position="64"/>
    </location>
</feature>
<dbReference type="Proteomes" id="UP000030106">
    <property type="component" value="Unassembled WGS sequence"/>
</dbReference>
<accession>A0A0A2VDR6</accession>
<evidence type="ECO:0000313" key="4">
    <source>
        <dbReference type="EMBL" id="KGQ06046.1"/>
    </source>
</evidence>
<reference evidence="4 5" key="1">
    <citation type="submission" date="2012-10" db="EMBL/GenBank/DDBJ databases">
        <title>Genome sequencing and analysis of entomopathogenic fungi Beauveria bassiana D1-5.</title>
        <authorList>
            <person name="Li Q."/>
            <person name="Wang L."/>
            <person name="Zhang Z."/>
            <person name="Wang Q."/>
            <person name="Ren J."/>
            <person name="Wang M."/>
            <person name="Xu W."/>
            <person name="Wang J."/>
            <person name="Lu Y."/>
            <person name="Du Q."/>
            <person name="Sun Z."/>
        </authorList>
    </citation>
    <scope>NUCLEOTIDE SEQUENCE [LARGE SCALE GENOMIC DNA]</scope>
    <source>
        <strain evidence="4 5">D1-5</strain>
    </source>
</reference>
<gene>
    <name evidence="4" type="ORF">BBAD15_g8638</name>
</gene>
<protein>
    <recommendedName>
        <fullName evidence="3">VENN motif-containing domain-containing protein</fullName>
    </recommendedName>
</protein>
<dbReference type="GO" id="GO:0090729">
    <property type="term" value="F:toxin activity"/>
    <property type="evidence" value="ECO:0007669"/>
    <property type="project" value="UniProtKB-KW"/>
</dbReference>
<dbReference type="HOGENOM" id="CLU_1643396_0_0_1"/>
<keyword evidence="1" id="KW-0800">Toxin</keyword>
<comment type="caution">
    <text evidence="4">The sequence shown here is derived from an EMBL/GenBank/DDBJ whole genome shotgun (WGS) entry which is preliminary data.</text>
</comment>
<evidence type="ECO:0000259" key="3">
    <source>
        <dbReference type="Pfam" id="PF04829"/>
    </source>
</evidence>
<evidence type="ECO:0000313" key="5">
    <source>
        <dbReference type="Proteomes" id="UP000030106"/>
    </source>
</evidence>
<organism evidence="4 5">
    <name type="scientific">Beauveria bassiana D1-5</name>
    <dbReference type="NCBI Taxonomy" id="1245745"/>
    <lineage>
        <taxon>Eukaryota</taxon>
        <taxon>Fungi</taxon>
        <taxon>Dikarya</taxon>
        <taxon>Ascomycota</taxon>
        <taxon>Pezizomycotina</taxon>
        <taxon>Sordariomycetes</taxon>
        <taxon>Hypocreomycetidae</taxon>
        <taxon>Hypocreales</taxon>
        <taxon>Cordycipitaceae</taxon>
        <taxon>Beauveria</taxon>
    </lineage>
</organism>
<dbReference type="AlphaFoldDB" id="A0A0A2VDR6"/>
<evidence type="ECO:0000256" key="2">
    <source>
        <dbReference type="ARBA" id="ARBA00023026"/>
    </source>
</evidence>
<dbReference type="Pfam" id="PF04829">
    <property type="entry name" value="PT-VENN"/>
    <property type="match status" value="1"/>
</dbReference>
<evidence type="ECO:0000256" key="1">
    <source>
        <dbReference type="ARBA" id="ARBA00022656"/>
    </source>
</evidence>
<sequence length="161" mass="16400">MGDSLAMAFYGKKAEALEGKERDFISNLATAIGAVAGGSVGGDTFSAASGANAARVEIENNSLSGDKTRESVKKSAKVWKDLVRDKLGEGPLSAMVNSVINAAADTGDTALATTDYGPDAAMALTACALTGSENMPSVKVVPGKGNLFDDPIDKWQKKGGG</sequence>
<name>A0A0A2VDR6_BEABA</name>
<dbReference type="InterPro" id="IPR006914">
    <property type="entry name" value="VENN_dom"/>
</dbReference>